<dbReference type="InterPro" id="IPR023346">
    <property type="entry name" value="Lysozyme-like_dom_sf"/>
</dbReference>
<evidence type="ECO:0000256" key="2">
    <source>
        <dbReference type="SAM" id="MobiDB-lite"/>
    </source>
</evidence>
<sequence length="298" mass="30730">MRFQVTSRAFSLPVFKGVLLLGCAVALSACNTTNDGKPVKTALITPSGASTTTTAAATTATGDAANPAAGATAVADASTATGTETVASLENPVLPSVVPIPGVRGQSEPMLAFAGAQAAASPASLATNMAFETPDHAPNGLDDLITKYSVAYDVPERLVRRVVHRESRFNPGARNGPYWGLMQISHPTARGMGYKGNAKGLLDAETNLKYAVRYLSGAYKVAGGDESQAVRYYARGYYYDAKRKGLLEETGLDGSWKHSGPTRDAAAISAEPATLPEGAAAPLPGVAPIQASYAPAAQ</sequence>
<gene>
    <name evidence="5" type="ORF">IPV26_01980</name>
</gene>
<accession>A0ABS3JUV0</accession>
<evidence type="ECO:0000313" key="5">
    <source>
        <dbReference type="EMBL" id="MBO1038430.1"/>
    </source>
</evidence>
<feature type="region of interest" description="Disordered" evidence="2">
    <location>
        <begin position="252"/>
        <end position="271"/>
    </location>
</feature>
<proteinExistence type="inferred from homology"/>
<dbReference type="Pfam" id="PF01464">
    <property type="entry name" value="SLT"/>
    <property type="match status" value="1"/>
</dbReference>
<keyword evidence="6" id="KW-1185">Reference proteome</keyword>
<feature type="domain" description="Transglycosylase SLT" evidence="4">
    <location>
        <begin position="144"/>
        <end position="237"/>
    </location>
</feature>
<protein>
    <submittedName>
        <fullName evidence="5">Lytic transglycosylase domain-containing protein</fullName>
    </submittedName>
</protein>
<evidence type="ECO:0000256" key="3">
    <source>
        <dbReference type="SAM" id="SignalP"/>
    </source>
</evidence>
<feature type="chain" id="PRO_5045442968" evidence="3">
    <location>
        <begin position="30"/>
        <end position="298"/>
    </location>
</feature>
<keyword evidence="3" id="KW-0732">Signal</keyword>
<evidence type="ECO:0000259" key="4">
    <source>
        <dbReference type="Pfam" id="PF01464"/>
    </source>
</evidence>
<comment type="similarity">
    <text evidence="1">Belongs to the virb1 family.</text>
</comment>
<comment type="caution">
    <text evidence="5">The sequence shown here is derived from an EMBL/GenBank/DDBJ whole genome shotgun (WGS) entry which is preliminary data.</text>
</comment>
<dbReference type="Gene3D" id="1.10.530.10">
    <property type="match status" value="1"/>
</dbReference>
<name>A0ABS3JUV0_9HYPH</name>
<dbReference type="PROSITE" id="PS51257">
    <property type="entry name" value="PROKAR_LIPOPROTEIN"/>
    <property type="match status" value="1"/>
</dbReference>
<evidence type="ECO:0000256" key="1">
    <source>
        <dbReference type="ARBA" id="ARBA00009387"/>
    </source>
</evidence>
<reference evidence="5 6" key="1">
    <citation type="submission" date="2020-10" db="EMBL/GenBank/DDBJ databases">
        <title>Genomic characterization of underground lake bacteria from Wind Cave National Park: Insight into the archetypical LuxI/LuxR and identification of LuxR solos.</title>
        <authorList>
            <person name="Wengert P.C."/>
            <person name="Savka M.A."/>
        </authorList>
    </citation>
    <scope>NUCLEOTIDE SEQUENCE [LARGE SCALE GENOMIC DNA]</scope>
    <source>
        <strain evidence="5 6">SD316</strain>
    </source>
</reference>
<feature type="signal peptide" evidence="3">
    <location>
        <begin position="1"/>
        <end position="29"/>
    </location>
</feature>
<dbReference type="RefSeq" id="WP_207486659.1">
    <property type="nucleotide sequence ID" value="NZ_JADIJS010000001.1"/>
</dbReference>
<dbReference type="InterPro" id="IPR008258">
    <property type="entry name" value="Transglycosylase_SLT_dom_1"/>
</dbReference>
<dbReference type="EMBL" id="JADIJS010000001">
    <property type="protein sequence ID" value="MBO1038430.1"/>
    <property type="molecule type" value="Genomic_DNA"/>
</dbReference>
<dbReference type="Proteomes" id="UP000718278">
    <property type="component" value="Unassembled WGS sequence"/>
</dbReference>
<evidence type="ECO:0000313" key="6">
    <source>
        <dbReference type="Proteomes" id="UP000718278"/>
    </source>
</evidence>
<organism evidence="5 6">
    <name type="scientific">Brucella pituitosa</name>
    <dbReference type="NCBI Taxonomy" id="571256"/>
    <lineage>
        <taxon>Bacteria</taxon>
        <taxon>Pseudomonadati</taxon>
        <taxon>Pseudomonadota</taxon>
        <taxon>Alphaproteobacteria</taxon>
        <taxon>Hyphomicrobiales</taxon>
        <taxon>Brucellaceae</taxon>
        <taxon>Brucella/Ochrobactrum group</taxon>
        <taxon>Brucella</taxon>
    </lineage>
</organism>
<dbReference type="SUPFAM" id="SSF53955">
    <property type="entry name" value="Lysozyme-like"/>
    <property type="match status" value="1"/>
</dbReference>